<feature type="domain" description="Aminoacyl-transfer RNA synthetases class-II family profile" evidence="9">
    <location>
        <begin position="44"/>
        <end position="284"/>
    </location>
</feature>
<dbReference type="InterPro" id="IPR006195">
    <property type="entry name" value="aa-tRNA-synth_II"/>
</dbReference>
<dbReference type="FunFam" id="3.40.50.800:FF:000005">
    <property type="entry name" value="bifunctional glutamate/proline--tRNA ligase"/>
    <property type="match status" value="1"/>
</dbReference>
<dbReference type="Pfam" id="PF00587">
    <property type="entry name" value="tRNA-synt_2b"/>
    <property type="match status" value="1"/>
</dbReference>
<dbReference type="GO" id="GO:0005524">
    <property type="term" value="F:ATP binding"/>
    <property type="evidence" value="ECO:0007669"/>
    <property type="project" value="UniProtKB-KW"/>
</dbReference>
<dbReference type="AlphaFoldDB" id="A0A6B2L2B1"/>
<dbReference type="PRINTS" id="PR01046">
    <property type="entry name" value="TRNASYNTHPRO"/>
</dbReference>
<dbReference type="Gene3D" id="3.30.930.10">
    <property type="entry name" value="Bira Bifunctional Protein, Domain 2"/>
    <property type="match status" value="1"/>
</dbReference>
<organism evidence="10">
    <name type="scientific">Arcella intermedia</name>
    <dbReference type="NCBI Taxonomy" id="1963864"/>
    <lineage>
        <taxon>Eukaryota</taxon>
        <taxon>Amoebozoa</taxon>
        <taxon>Tubulinea</taxon>
        <taxon>Elardia</taxon>
        <taxon>Arcellinida</taxon>
        <taxon>Sphaerothecina</taxon>
        <taxon>Arcellidae</taxon>
        <taxon>Arcella</taxon>
    </lineage>
</organism>
<dbReference type="SUPFAM" id="SSF55681">
    <property type="entry name" value="Class II aaRS and biotin synthetases"/>
    <property type="match status" value="1"/>
</dbReference>
<dbReference type="PANTHER" id="PTHR43382">
    <property type="entry name" value="PROLYL-TRNA SYNTHETASE"/>
    <property type="match status" value="1"/>
</dbReference>
<dbReference type="Gene3D" id="3.30.110.30">
    <property type="entry name" value="C-terminal domain of ProRS"/>
    <property type="match status" value="1"/>
</dbReference>
<dbReference type="InterPro" id="IPR004499">
    <property type="entry name" value="Pro-tRNA-ligase_IIa_arc-type"/>
</dbReference>
<dbReference type="InterPro" id="IPR033721">
    <property type="entry name" value="ProRS_core_arch_euk"/>
</dbReference>
<keyword evidence="2" id="KW-0436">Ligase</keyword>
<dbReference type="GO" id="GO:0017101">
    <property type="term" value="C:aminoacyl-tRNA synthetase multienzyme complex"/>
    <property type="evidence" value="ECO:0007669"/>
    <property type="project" value="TreeGrafter"/>
</dbReference>
<dbReference type="InterPro" id="IPR036621">
    <property type="entry name" value="Anticodon-bd_dom_sf"/>
</dbReference>
<evidence type="ECO:0000256" key="6">
    <source>
        <dbReference type="ARBA" id="ARBA00023146"/>
    </source>
</evidence>
<dbReference type="CDD" id="cd00862">
    <property type="entry name" value="ProRS_anticodon_zinc"/>
    <property type="match status" value="1"/>
</dbReference>
<dbReference type="InterPro" id="IPR017449">
    <property type="entry name" value="Pro-tRNA_synth_II"/>
</dbReference>
<dbReference type="InterPro" id="IPR002316">
    <property type="entry name" value="Pro-tRNA-ligase_IIa"/>
</dbReference>
<dbReference type="Pfam" id="PF03129">
    <property type="entry name" value="HGTP_anticodon"/>
    <property type="match status" value="1"/>
</dbReference>
<keyword evidence="3" id="KW-0547">Nucleotide-binding</keyword>
<dbReference type="Pfam" id="PF09180">
    <property type="entry name" value="ProRS-C_1"/>
    <property type="match status" value="1"/>
</dbReference>
<evidence type="ECO:0000256" key="5">
    <source>
        <dbReference type="ARBA" id="ARBA00022917"/>
    </source>
</evidence>
<evidence type="ECO:0000259" key="9">
    <source>
        <dbReference type="PROSITE" id="PS50862"/>
    </source>
</evidence>
<evidence type="ECO:0000256" key="1">
    <source>
        <dbReference type="ARBA" id="ARBA00012831"/>
    </source>
</evidence>
<dbReference type="GO" id="GO:0004827">
    <property type="term" value="F:proline-tRNA ligase activity"/>
    <property type="evidence" value="ECO:0007669"/>
    <property type="project" value="UniProtKB-EC"/>
</dbReference>
<dbReference type="HAMAP" id="MF_01571">
    <property type="entry name" value="Pro_tRNA_synth_type3"/>
    <property type="match status" value="1"/>
</dbReference>
<sequence>MAQTGIQVKRSEDFSEWYVQAITRAELIEYTDISGCIVFRPWAFAIWEEIQAFFDGEIKKLGVKNAYFPCFVSQKALKAEEDHLEGFKPEVAWVTKSGDSDLAEPLALRPTSETIMYPMYSKWIRSHRDLPLKLNQWCNVVRWEFKHPVPFLRTREFLWQEGHSAFSTKAEADEEVLQILDLYRQVFEDLLAVPVTRGKKTDKEKFAGGLYTTTCEAFIQPNGRAIQAATSHCLGQNFAKIFNITIENENNEKALVWQNSWGLTTRSIGIMLMVHGDDRGLILPPRIAPVQVIIVPVYTKTNSALVNAKCNEIVKLLVDAGIRAEADLRDNYKSGWKYNHWELKGVPVRVEIGQKDIEKAQVMAVRRDNSQKAVVPEANLVNDLKDTLINIQKSLFEKAKKLKDEHTKSAETWEQFLVHLNNKNIVKVPFCCTADCEGDVKVRSAAESKAQATDEKFELTGSAKSLCIPFEQDPLKPGTPCFACKKVAEAWTFFGRSY</sequence>
<keyword evidence="5" id="KW-0648">Protein biosynthesis</keyword>
<dbReference type="NCBIfam" id="TIGR00408">
    <property type="entry name" value="proS_fam_I"/>
    <property type="match status" value="1"/>
</dbReference>
<evidence type="ECO:0000256" key="7">
    <source>
        <dbReference type="ARBA" id="ARBA00029731"/>
    </source>
</evidence>
<dbReference type="PROSITE" id="PS50862">
    <property type="entry name" value="AA_TRNA_LIGASE_II"/>
    <property type="match status" value="1"/>
</dbReference>
<dbReference type="CDD" id="cd00778">
    <property type="entry name" value="ProRS_core_arch_euk"/>
    <property type="match status" value="1"/>
</dbReference>
<dbReference type="InterPro" id="IPR002314">
    <property type="entry name" value="aa-tRNA-synt_IIb"/>
</dbReference>
<dbReference type="Gene3D" id="3.40.50.800">
    <property type="entry name" value="Anticodon-binding domain"/>
    <property type="match status" value="1"/>
</dbReference>
<protein>
    <recommendedName>
        <fullName evidence="1">proline--tRNA ligase</fullName>
        <ecNumber evidence="1">6.1.1.15</ecNumber>
    </recommendedName>
    <alternativeName>
        <fullName evidence="7">Prolyl-tRNA synthetase</fullName>
    </alternativeName>
</protein>
<keyword evidence="6" id="KW-0030">Aminoacyl-tRNA synthetase</keyword>
<evidence type="ECO:0000256" key="8">
    <source>
        <dbReference type="ARBA" id="ARBA00047671"/>
    </source>
</evidence>
<accession>A0A6B2L2B1</accession>
<dbReference type="InterPro" id="IPR045864">
    <property type="entry name" value="aa-tRNA-synth_II/BPL/LPL"/>
</dbReference>
<evidence type="ECO:0000256" key="4">
    <source>
        <dbReference type="ARBA" id="ARBA00022840"/>
    </source>
</evidence>
<dbReference type="SUPFAM" id="SSF52954">
    <property type="entry name" value="Class II aaRS ABD-related"/>
    <property type="match status" value="1"/>
</dbReference>
<dbReference type="EC" id="6.1.1.15" evidence="1"/>
<dbReference type="GO" id="GO:0005737">
    <property type="term" value="C:cytoplasm"/>
    <property type="evidence" value="ECO:0007669"/>
    <property type="project" value="InterPro"/>
</dbReference>
<evidence type="ECO:0000256" key="2">
    <source>
        <dbReference type="ARBA" id="ARBA00022598"/>
    </source>
</evidence>
<comment type="catalytic activity">
    <reaction evidence="8">
        <text>tRNA(Pro) + L-proline + ATP = L-prolyl-tRNA(Pro) + AMP + diphosphate</text>
        <dbReference type="Rhea" id="RHEA:14305"/>
        <dbReference type="Rhea" id="RHEA-COMP:9700"/>
        <dbReference type="Rhea" id="RHEA-COMP:9702"/>
        <dbReference type="ChEBI" id="CHEBI:30616"/>
        <dbReference type="ChEBI" id="CHEBI:33019"/>
        <dbReference type="ChEBI" id="CHEBI:60039"/>
        <dbReference type="ChEBI" id="CHEBI:78442"/>
        <dbReference type="ChEBI" id="CHEBI:78532"/>
        <dbReference type="ChEBI" id="CHEBI:456215"/>
        <dbReference type="EC" id="6.1.1.15"/>
    </reaction>
</comment>
<dbReference type="GO" id="GO:0006433">
    <property type="term" value="P:prolyl-tRNA aminoacylation"/>
    <property type="evidence" value="ECO:0007669"/>
    <property type="project" value="InterPro"/>
</dbReference>
<dbReference type="SMART" id="SM00946">
    <property type="entry name" value="ProRS-C_1"/>
    <property type="match status" value="1"/>
</dbReference>
<dbReference type="FunFam" id="3.30.110.30:FF:000001">
    <property type="entry name" value="Bifunctional glutamate/proline--tRNA ligase"/>
    <property type="match status" value="1"/>
</dbReference>
<keyword evidence="4" id="KW-0067">ATP-binding</keyword>
<dbReference type="InterPro" id="IPR016061">
    <property type="entry name" value="Pro-tRNA_ligase_II_C"/>
</dbReference>
<dbReference type="FunFam" id="3.30.930.10:FF:000007">
    <property type="entry name" value="Bifunctional glutamate/proline--tRNA ligase"/>
    <property type="match status" value="1"/>
</dbReference>
<evidence type="ECO:0000256" key="3">
    <source>
        <dbReference type="ARBA" id="ARBA00022741"/>
    </source>
</evidence>
<reference evidence="10" key="1">
    <citation type="journal article" date="2020" name="J. Eukaryot. Microbiol.">
        <title>De novo Sequencing, Assembly and Annotation of the Transcriptome for the Free-Living Testate Amoeba Arcella intermedia.</title>
        <authorList>
            <person name="Ribeiro G.M."/>
            <person name="Porfirio-Sousa A.L."/>
            <person name="Maurer-Alcala X.X."/>
            <person name="Katz L.A."/>
            <person name="Lahr D.J.G."/>
        </authorList>
    </citation>
    <scope>NUCLEOTIDE SEQUENCE</scope>
</reference>
<dbReference type="SUPFAM" id="SSF64586">
    <property type="entry name" value="C-terminal domain of ProRS"/>
    <property type="match status" value="1"/>
</dbReference>
<evidence type="ECO:0000313" key="10">
    <source>
        <dbReference type="EMBL" id="NDV31100.1"/>
    </source>
</evidence>
<name>A0A6B2L2B1_9EUKA</name>
<dbReference type="InterPro" id="IPR004154">
    <property type="entry name" value="Anticodon-bd"/>
</dbReference>
<dbReference type="EMBL" id="GIBP01002131">
    <property type="protein sequence ID" value="NDV31100.1"/>
    <property type="molecule type" value="Transcribed_RNA"/>
</dbReference>
<dbReference type="PANTHER" id="PTHR43382:SF2">
    <property type="entry name" value="BIFUNCTIONAL GLUTAMATE_PROLINE--TRNA LIGASE"/>
    <property type="match status" value="1"/>
</dbReference>
<proteinExistence type="inferred from homology"/>